<keyword evidence="2" id="KW-1185">Reference proteome</keyword>
<protein>
    <recommendedName>
        <fullName evidence="3">Heavy-metal-associated domain-containing protein</fullName>
    </recommendedName>
</protein>
<dbReference type="Proteomes" id="UP001221208">
    <property type="component" value="Unassembled WGS sequence"/>
</dbReference>
<sequence length="160" mass="17038">MSTNAVVVHQLPGRVRLSIPEKRGDDDYFRLLSRRFSGLEGVRNVKTNALAGSIVLEFNGHLQEVLRRAGAPALFDLDGAAGGMRPALPARPLNLVTGRELNPMFMAGVLFSAVGLLQSIRGRLMVPAVTAFWYATSTFQQAGVTIVMDAAAGVGEGDGD</sequence>
<reference evidence="1 2" key="1">
    <citation type="submission" date="2022-10" db="EMBL/GenBank/DDBJ databases">
        <title>Janthinobacterium sp. hw3 Genome sequencing.</title>
        <authorList>
            <person name="Park S."/>
        </authorList>
    </citation>
    <scope>NUCLEOTIDE SEQUENCE [LARGE SCALE GENOMIC DNA]</scope>
    <source>
        <strain evidence="2">hw3</strain>
    </source>
</reference>
<proteinExistence type="predicted"/>
<organism evidence="1 2">
    <name type="scientific">Janthinobacterium fluminis</name>
    <dbReference type="NCBI Taxonomy" id="2987524"/>
    <lineage>
        <taxon>Bacteria</taxon>
        <taxon>Pseudomonadati</taxon>
        <taxon>Pseudomonadota</taxon>
        <taxon>Betaproteobacteria</taxon>
        <taxon>Burkholderiales</taxon>
        <taxon>Oxalobacteraceae</taxon>
        <taxon>Janthinobacterium</taxon>
    </lineage>
</organism>
<dbReference type="EMBL" id="JAQQXR010000001">
    <property type="protein sequence ID" value="MDC8756526.1"/>
    <property type="molecule type" value="Genomic_DNA"/>
</dbReference>
<evidence type="ECO:0008006" key="3">
    <source>
        <dbReference type="Google" id="ProtNLM"/>
    </source>
</evidence>
<accession>A0ABT5JUV4</accession>
<gene>
    <name evidence="1" type="ORF">OIK44_02860</name>
</gene>
<evidence type="ECO:0000313" key="1">
    <source>
        <dbReference type="EMBL" id="MDC8756526.1"/>
    </source>
</evidence>
<dbReference type="Pfam" id="PF19991">
    <property type="entry name" value="HMA_2"/>
    <property type="match status" value="1"/>
</dbReference>
<evidence type="ECO:0000313" key="2">
    <source>
        <dbReference type="Proteomes" id="UP001221208"/>
    </source>
</evidence>
<name>A0ABT5JUV4_9BURK</name>
<dbReference type="RefSeq" id="WP_273669160.1">
    <property type="nucleotide sequence ID" value="NZ_JAQQXR010000001.1"/>
</dbReference>
<comment type="caution">
    <text evidence="1">The sequence shown here is derived from an EMBL/GenBank/DDBJ whole genome shotgun (WGS) entry which is preliminary data.</text>
</comment>